<feature type="transmembrane region" description="Helical" evidence="12">
    <location>
        <begin position="184"/>
        <end position="205"/>
    </location>
</feature>
<evidence type="ECO:0000256" key="5">
    <source>
        <dbReference type="ARBA" id="ARBA00022692"/>
    </source>
</evidence>
<dbReference type="Gene3D" id="1.20.120.220">
    <property type="entry name" value="ATP synthase, F0 complex, subunit A"/>
    <property type="match status" value="1"/>
</dbReference>
<dbReference type="EMBL" id="MN577633">
    <property type="protein sequence ID" value="QHV34324.1"/>
    <property type="molecule type" value="Genomic_DNA"/>
</dbReference>
<keyword evidence="3" id="KW-0813">Transport</keyword>
<dbReference type="GO" id="GO:0045259">
    <property type="term" value="C:proton-transporting ATP synthase complex"/>
    <property type="evidence" value="ECO:0007669"/>
    <property type="project" value="UniProtKB-KW"/>
</dbReference>
<dbReference type="InterPro" id="IPR045083">
    <property type="entry name" value="ATP_synth_F0_asu_bact/mt"/>
</dbReference>
<feature type="transmembrane region" description="Helical" evidence="12">
    <location>
        <begin position="126"/>
        <end position="148"/>
    </location>
</feature>
<gene>
    <name evidence="13" type="primary">ATP6</name>
</gene>
<evidence type="ECO:0000256" key="9">
    <source>
        <dbReference type="ARBA" id="ARBA00023136"/>
    </source>
</evidence>
<keyword evidence="9 12" id="KW-0472">Membrane</keyword>
<comment type="similarity">
    <text evidence="2">Belongs to the ATPase A chain family.</text>
</comment>
<dbReference type="AlphaFoldDB" id="A0A6C0MEI7"/>
<dbReference type="PANTHER" id="PTHR11410">
    <property type="entry name" value="ATP SYNTHASE SUBUNIT A"/>
    <property type="match status" value="1"/>
</dbReference>
<keyword evidence="6" id="KW-0375">Hydrogen ion transport</keyword>
<keyword evidence="8" id="KW-0406">Ion transport</keyword>
<evidence type="ECO:0000256" key="12">
    <source>
        <dbReference type="SAM" id="Phobius"/>
    </source>
</evidence>
<proteinExistence type="inferred from homology"/>
<geneLocation type="mitochondrion" evidence="13"/>
<dbReference type="SUPFAM" id="SSF81336">
    <property type="entry name" value="F1F0 ATP synthase subunit A"/>
    <property type="match status" value="1"/>
</dbReference>
<organism evidence="13">
    <name type="scientific">Gessius rufidorsus</name>
    <dbReference type="NCBI Taxonomy" id="1971641"/>
    <lineage>
        <taxon>Eukaryota</taxon>
        <taxon>Metazoa</taxon>
        <taxon>Ecdysozoa</taxon>
        <taxon>Arthropoda</taxon>
        <taxon>Hexapoda</taxon>
        <taxon>Insecta</taxon>
        <taxon>Pterygota</taxon>
        <taxon>Neoptera</taxon>
        <taxon>Paraneoptera</taxon>
        <taxon>Hemiptera</taxon>
        <taxon>Auchenorrhyncha</taxon>
        <taxon>Membracoidea</taxon>
        <taxon>Cicadellidae</taxon>
        <taxon>Iassinae</taxon>
        <taxon>Gessius</taxon>
    </lineage>
</organism>
<evidence type="ECO:0000256" key="7">
    <source>
        <dbReference type="ARBA" id="ARBA00022989"/>
    </source>
</evidence>
<evidence type="ECO:0000256" key="6">
    <source>
        <dbReference type="ARBA" id="ARBA00022781"/>
    </source>
</evidence>
<dbReference type="PROSITE" id="PS00449">
    <property type="entry name" value="ATPASE_A"/>
    <property type="match status" value="1"/>
</dbReference>
<accession>A0A6C0MEI7</accession>
<protein>
    <recommendedName>
        <fullName evidence="11">ATP synthase subunit a</fullName>
    </recommendedName>
</protein>
<dbReference type="NCBIfam" id="TIGR01131">
    <property type="entry name" value="ATP_synt_6_or_A"/>
    <property type="match status" value="1"/>
</dbReference>
<keyword evidence="4" id="KW-0138">CF(0)</keyword>
<evidence type="ECO:0000256" key="4">
    <source>
        <dbReference type="ARBA" id="ARBA00022547"/>
    </source>
</evidence>
<keyword evidence="5 12" id="KW-0812">Transmembrane</keyword>
<keyword evidence="7 12" id="KW-1133">Transmembrane helix</keyword>
<evidence type="ECO:0000256" key="1">
    <source>
        <dbReference type="ARBA" id="ARBA00004141"/>
    </source>
</evidence>
<comment type="subcellular location">
    <subcellularLocation>
        <location evidence="1">Membrane</location>
        <topology evidence="1">Multi-pass membrane protein</topology>
    </subcellularLocation>
    <subcellularLocation>
        <location evidence="11">Mitochondrion inner membrane</location>
        <topology evidence="11">Multi-pass membrane protein</topology>
    </subcellularLocation>
</comment>
<dbReference type="PRINTS" id="PR00123">
    <property type="entry name" value="ATPASEA"/>
</dbReference>
<reference evidence="13" key="1">
    <citation type="journal article" date="2020" name="Int. J. Biol. Macromol.">
        <title>Comparative mitogenomes of six species in the subfamily Iassinae (Hemiptera: Cicadellidae) and phylogenetic analysis.</title>
        <authorList>
            <person name="Wang J."/>
            <person name="Wu Y."/>
            <person name="Dai R."/>
            <person name="Yang M."/>
        </authorList>
    </citation>
    <scope>NUCLEOTIDE SEQUENCE</scope>
</reference>
<dbReference type="InterPro" id="IPR023011">
    <property type="entry name" value="ATP_synth_F0_asu_AS"/>
</dbReference>
<keyword evidence="10" id="KW-0066">ATP synthesis</keyword>
<evidence type="ECO:0000256" key="8">
    <source>
        <dbReference type="ARBA" id="ARBA00023065"/>
    </source>
</evidence>
<dbReference type="GO" id="GO:0005743">
    <property type="term" value="C:mitochondrial inner membrane"/>
    <property type="evidence" value="ECO:0007669"/>
    <property type="project" value="UniProtKB-SubCell"/>
</dbReference>
<dbReference type="CDD" id="cd00310">
    <property type="entry name" value="ATP-synt_Fo_a_6"/>
    <property type="match status" value="1"/>
</dbReference>
<dbReference type="InterPro" id="IPR035908">
    <property type="entry name" value="F0_ATP_A_sf"/>
</dbReference>
<evidence type="ECO:0000313" key="13">
    <source>
        <dbReference type="EMBL" id="QHV34324.1"/>
    </source>
</evidence>
<dbReference type="Pfam" id="PF00119">
    <property type="entry name" value="ATP-synt_A"/>
    <property type="match status" value="1"/>
</dbReference>
<name>A0A6C0MEI7_9HEMI</name>
<evidence type="ECO:0000256" key="2">
    <source>
        <dbReference type="ARBA" id="ARBA00006810"/>
    </source>
</evidence>
<evidence type="ECO:0000256" key="10">
    <source>
        <dbReference type="ARBA" id="ARBA00023310"/>
    </source>
</evidence>
<evidence type="ECO:0000256" key="11">
    <source>
        <dbReference type="RuleBase" id="RU004450"/>
    </source>
</evidence>
<sequence length="215" mass="24581">MMTNLFSSFDPCTGIMSLNWLSTFILLIILPYNIWLIQNKLMILLNKIYFLIINELKSNLNNLNTSIMMISIMLMILINNLMGLIPYIFTSSSHLIFSLSLALPLWMAFMMFGLLKKTNSTLSHMLPYGTPILLMPFMVIIETISNLIRPGSLSVRLSANMIAGHLIMSLLGNMSKMMIPMMMVIFIMLTMFELAVSIIQSYVFMTLTSLYYKEV</sequence>
<dbReference type="GO" id="GO:0046933">
    <property type="term" value="F:proton-transporting ATP synthase activity, rotational mechanism"/>
    <property type="evidence" value="ECO:0007669"/>
    <property type="project" value="TreeGrafter"/>
</dbReference>
<feature type="transmembrane region" description="Helical" evidence="12">
    <location>
        <begin position="67"/>
        <end position="89"/>
    </location>
</feature>
<evidence type="ECO:0000256" key="3">
    <source>
        <dbReference type="ARBA" id="ARBA00022448"/>
    </source>
</evidence>
<dbReference type="InterPro" id="IPR000568">
    <property type="entry name" value="ATP_synth_F0_asu"/>
</dbReference>
<keyword evidence="13" id="KW-0496">Mitochondrion</keyword>
<dbReference type="PANTHER" id="PTHR11410:SF0">
    <property type="entry name" value="ATP SYNTHASE SUBUNIT A"/>
    <property type="match status" value="1"/>
</dbReference>
<feature type="transmembrane region" description="Helical" evidence="12">
    <location>
        <begin position="20"/>
        <end position="37"/>
    </location>
</feature>
<feature type="transmembrane region" description="Helical" evidence="12">
    <location>
        <begin position="95"/>
        <end position="114"/>
    </location>
</feature>